<reference evidence="3" key="1">
    <citation type="journal article" date="1991" name="Curr. Genet.">
        <title>Linear DNA plasmids of the perennial ryegrass choke pathogen, Epichloe typhina (Clavicipitaceae).</title>
        <authorList>
            <person name="Mogen K.L."/>
            <person name="Siegel M.R."/>
            <person name="Schardl C.L."/>
        </authorList>
    </citation>
    <scope>NUCLEOTIDE SEQUENCE</scope>
    <source>
        <strain evidence="3">PRG</strain>
        <plasmid evidence="3">Mitochondrial plasmid</plasmid>
    </source>
</reference>
<organism evidence="3">
    <name type="scientific">Epichloe typhina</name>
    <name type="common">Mycoparasitic fungus</name>
    <name type="synonym">Sphaeria typhina</name>
    <dbReference type="NCBI Taxonomy" id="5113"/>
    <lineage>
        <taxon>Eukaryota</taxon>
        <taxon>Fungi</taxon>
        <taxon>Dikarya</taxon>
        <taxon>Ascomycota</taxon>
        <taxon>Pezizomycotina</taxon>
        <taxon>Sordariomycetes</taxon>
        <taxon>Hypocreomycetidae</taxon>
        <taxon>Hypocreales</taxon>
        <taxon>Clavicipitaceae</taxon>
        <taxon>Epichloe</taxon>
    </lineage>
</organism>
<protein>
    <submittedName>
        <fullName evidence="3">Et2.OL ORF1 protein</fullName>
    </submittedName>
</protein>
<feature type="non-terminal residue" evidence="3">
    <location>
        <position position="1"/>
    </location>
</feature>
<geneLocation type="plasmid" evidence="3">
    <name>Mitochondrial plasmid</name>
</geneLocation>
<accession>Q9XMG3</accession>
<sequence length="294" mass="35780">KLIAQRKRQNRYLEFMERKLITMMKRDPKEAWRFYERFSRRSRLYALYILYASNRGFTHKWNWEECKGYMTEYLTYMRLKKYKMKVSRFYIPKANGKLRPVGSPSPASKMVYKAMTEFWRDDWTQNRVYQHGSERAWAQPQRNGCRGRILRDQKVYEFDLSGFFNNIHAELVGRKLRNEIWDLGNYVRYATRWTFPEFHRWDRSDKEVWKDRVLPDGSERWLRSGFTQGANWSPIICLYALELANYRNLEGLVMYADDGLIFRDTEESINLDSPKWGISMARDKKNGEWRRVRI</sequence>
<dbReference type="EMBL" id="X57200">
    <property type="protein sequence ID" value="CAA40486.2"/>
    <property type="molecule type" value="Genomic_DNA"/>
</dbReference>
<evidence type="ECO:0000313" key="3">
    <source>
        <dbReference type="EMBL" id="CAA40486.2"/>
    </source>
</evidence>
<keyword evidence="2 3" id="KW-0496">Mitochondrion</keyword>
<proteinExistence type="predicted"/>
<comment type="subcellular location">
    <subcellularLocation>
        <location evidence="1">Mitochondrion</location>
    </subcellularLocation>
</comment>
<keyword evidence="3" id="KW-0614">Plasmid</keyword>
<name>Q9XMG3_EPITY</name>
<dbReference type="SUPFAM" id="SSF56672">
    <property type="entry name" value="DNA/RNA polymerases"/>
    <property type="match status" value="1"/>
</dbReference>
<feature type="non-terminal residue" evidence="3">
    <location>
        <position position="294"/>
    </location>
</feature>
<dbReference type="GO" id="GO:0005739">
    <property type="term" value="C:mitochondrion"/>
    <property type="evidence" value="ECO:0007669"/>
    <property type="project" value="UniProtKB-SubCell"/>
</dbReference>
<dbReference type="AlphaFoldDB" id="Q9XMG3"/>
<geneLocation type="mitochondrion" evidence="3"/>
<gene>
    <name evidence="3" type="primary">Et2.OL ORF1</name>
</gene>
<evidence type="ECO:0000256" key="1">
    <source>
        <dbReference type="ARBA" id="ARBA00004173"/>
    </source>
</evidence>
<evidence type="ECO:0000256" key="2">
    <source>
        <dbReference type="ARBA" id="ARBA00023128"/>
    </source>
</evidence>
<dbReference type="InterPro" id="IPR043502">
    <property type="entry name" value="DNA/RNA_pol_sf"/>
</dbReference>